<evidence type="ECO:0000313" key="3">
    <source>
        <dbReference type="Proteomes" id="UP001151760"/>
    </source>
</evidence>
<accession>A0ABQ4WTY7</accession>
<sequence length="344" mass="38755">MLSCYAFFPILSLEPLKDGWTDFLQEPLIPGISLKKPLSKGIARPPKPISSLKKSAISSRKWEDGSSSRNIDSSSNSEGIAAVVNKLDSLGRDMKKLKENVHAIQVGCASVNVIPKSKFEHLKLARFKKTDMLVEMAYTTKRTPIGIIENILVKIDKLLFLSDFVVINMLNTRNKTMILGRPFLVTIHAEIDVFIKEISLGIGDDRVTFDMDKKIHNFMTPIGKIYMINSIHNDESPSRGNALSDKSSRMNEEGFLKLWYCYLDGDRESIKGNGLSFPEFLLVKYGEAHKKELFWDNRFSQQGIGIQGLLDSLSCVIPGDTRLLNRSFVRIHLLQLSFKVESNA</sequence>
<feature type="region of interest" description="Disordered" evidence="1">
    <location>
        <begin position="39"/>
        <end position="75"/>
    </location>
</feature>
<gene>
    <name evidence="2" type="ORF">Tco_0629635</name>
</gene>
<dbReference type="EMBL" id="BQNB010008925">
    <property type="protein sequence ID" value="GJS56273.1"/>
    <property type="molecule type" value="Genomic_DNA"/>
</dbReference>
<keyword evidence="2" id="KW-0548">Nucleotidyltransferase</keyword>
<comment type="caution">
    <text evidence="2">The sequence shown here is derived from an EMBL/GenBank/DDBJ whole genome shotgun (WGS) entry which is preliminary data.</text>
</comment>
<dbReference type="PANTHER" id="PTHR33067:SF9">
    <property type="entry name" value="RNA-DIRECTED DNA POLYMERASE"/>
    <property type="match status" value="1"/>
</dbReference>
<proteinExistence type="predicted"/>
<evidence type="ECO:0000256" key="1">
    <source>
        <dbReference type="SAM" id="MobiDB-lite"/>
    </source>
</evidence>
<dbReference type="Gene3D" id="2.40.70.10">
    <property type="entry name" value="Acid Proteases"/>
    <property type="match status" value="1"/>
</dbReference>
<dbReference type="CDD" id="cd00303">
    <property type="entry name" value="retropepsin_like"/>
    <property type="match status" value="1"/>
</dbReference>
<dbReference type="InterPro" id="IPR021109">
    <property type="entry name" value="Peptidase_aspartic_dom_sf"/>
</dbReference>
<evidence type="ECO:0000313" key="2">
    <source>
        <dbReference type="EMBL" id="GJS56273.1"/>
    </source>
</evidence>
<dbReference type="GO" id="GO:0003964">
    <property type="term" value="F:RNA-directed DNA polymerase activity"/>
    <property type="evidence" value="ECO:0007669"/>
    <property type="project" value="UniProtKB-KW"/>
</dbReference>
<dbReference type="Proteomes" id="UP001151760">
    <property type="component" value="Unassembled WGS sequence"/>
</dbReference>
<keyword evidence="3" id="KW-1185">Reference proteome</keyword>
<reference evidence="2" key="2">
    <citation type="submission" date="2022-01" db="EMBL/GenBank/DDBJ databases">
        <authorList>
            <person name="Yamashiro T."/>
            <person name="Shiraishi A."/>
            <person name="Satake H."/>
            <person name="Nakayama K."/>
        </authorList>
    </citation>
    <scope>NUCLEOTIDE SEQUENCE</scope>
</reference>
<keyword evidence="2" id="KW-0695">RNA-directed DNA polymerase</keyword>
<name>A0ABQ4WTY7_9ASTR</name>
<organism evidence="2 3">
    <name type="scientific">Tanacetum coccineum</name>
    <dbReference type="NCBI Taxonomy" id="301880"/>
    <lineage>
        <taxon>Eukaryota</taxon>
        <taxon>Viridiplantae</taxon>
        <taxon>Streptophyta</taxon>
        <taxon>Embryophyta</taxon>
        <taxon>Tracheophyta</taxon>
        <taxon>Spermatophyta</taxon>
        <taxon>Magnoliopsida</taxon>
        <taxon>eudicotyledons</taxon>
        <taxon>Gunneridae</taxon>
        <taxon>Pentapetalae</taxon>
        <taxon>asterids</taxon>
        <taxon>campanulids</taxon>
        <taxon>Asterales</taxon>
        <taxon>Asteraceae</taxon>
        <taxon>Asteroideae</taxon>
        <taxon>Anthemideae</taxon>
        <taxon>Anthemidinae</taxon>
        <taxon>Tanacetum</taxon>
    </lineage>
</organism>
<protein>
    <submittedName>
        <fullName evidence="2">Reverse transcriptase domain-containing protein</fullName>
    </submittedName>
</protein>
<keyword evidence="2" id="KW-0808">Transferase</keyword>
<dbReference type="PANTHER" id="PTHR33067">
    <property type="entry name" value="RNA-DIRECTED DNA POLYMERASE-RELATED"/>
    <property type="match status" value="1"/>
</dbReference>
<reference evidence="2" key="1">
    <citation type="journal article" date="2022" name="Int. J. Mol. Sci.">
        <title>Draft Genome of Tanacetum Coccineum: Genomic Comparison of Closely Related Tanacetum-Family Plants.</title>
        <authorList>
            <person name="Yamashiro T."/>
            <person name="Shiraishi A."/>
            <person name="Nakayama K."/>
            <person name="Satake H."/>
        </authorList>
    </citation>
    <scope>NUCLEOTIDE SEQUENCE</scope>
</reference>